<dbReference type="PANTHER" id="PTHR30376:SF3">
    <property type="entry name" value="RNA POLYMERASE SIGMA FACTOR RPOH"/>
    <property type="match status" value="1"/>
</dbReference>
<dbReference type="Gene3D" id="1.20.140.160">
    <property type="match status" value="1"/>
</dbReference>
<dbReference type="InterPro" id="IPR014284">
    <property type="entry name" value="RNA_pol_sigma-70_dom"/>
</dbReference>
<evidence type="ECO:0000256" key="4">
    <source>
        <dbReference type="ARBA" id="ARBA00023125"/>
    </source>
</evidence>
<feature type="domain" description="RNA polymerase sigma-70 region 2" evidence="6">
    <location>
        <begin position="44"/>
        <end position="113"/>
    </location>
</feature>
<keyword evidence="3" id="KW-0731">Sigma factor</keyword>
<evidence type="ECO:0000256" key="2">
    <source>
        <dbReference type="ARBA" id="ARBA00023015"/>
    </source>
</evidence>
<dbReference type="GO" id="GO:0006352">
    <property type="term" value="P:DNA-templated transcription initiation"/>
    <property type="evidence" value="ECO:0007669"/>
    <property type="project" value="InterPro"/>
</dbReference>
<evidence type="ECO:0000313" key="8">
    <source>
        <dbReference type="EMBL" id="REC54490.1"/>
    </source>
</evidence>
<dbReference type="InterPro" id="IPR007627">
    <property type="entry name" value="RNA_pol_sigma70_r2"/>
</dbReference>
<dbReference type="InterPro" id="IPR000943">
    <property type="entry name" value="RNA_pol_sigma70"/>
</dbReference>
<dbReference type="Pfam" id="PF04545">
    <property type="entry name" value="Sigma70_r4"/>
    <property type="match status" value="1"/>
</dbReference>
<proteinExistence type="inferred from homology"/>
<keyword evidence="2" id="KW-0805">Transcription regulation</keyword>
<name>A0A3D9BLX9_9RHOB</name>
<dbReference type="Pfam" id="PF04542">
    <property type="entry name" value="Sigma70_r2"/>
    <property type="match status" value="1"/>
</dbReference>
<evidence type="ECO:0000259" key="6">
    <source>
        <dbReference type="Pfam" id="PF04542"/>
    </source>
</evidence>
<evidence type="ECO:0000313" key="9">
    <source>
        <dbReference type="Proteomes" id="UP000257131"/>
    </source>
</evidence>
<dbReference type="InterPro" id="IPR013325">
    <property type="entry name" value="RNA_pol_sigma_r2"/>
</dbReference>
<dbReference type="Gene3D" id="1.20.120.1810">
    <property type="match status" value="1"/>
</dbReference>
<sequence>MNKPFPPPREGARTRPPEFLDAETELALAYAWRDEGDTAARNRLVTAHRALAVAAARRAAGPGGAPDDDVVQQANIGLLKAAERFDPDRGFRFSTYAAWWIRAEIQDYRMRSWSLVRLGNSPALRRLFFNLRRVESRLRMTGEVAEADMDAAIAAELGVDESQVSAMRQRLAARDGSLNRPALGEEGSEIQELLEDPDSDTEAAVGARMDRRAFWAQVAGHIRTLPEREREIVIASFVQEPPKTLAELGETYGISRERVRQLRERGLERLRRAFAQEGDEVGA</sequence>
<dbReference type="SUPFAM" id="SSF88659">
    <property type="entry name" value="Sigma3 and sigma4 domains of RNA polymerase sigma factors"/>
    <property type="match status" value="1"/>
</dbReference>
<evidence type="ECO:0000259" key="7">
    <source>
        <dbReference type="Pfam" id="PF04545"/>
    </source>
</evidence>
<dbReference type="GO" id="GO:0003677">
    <property type="term" value="F:DNA binding"/>
    <property type="evidence" value="ECO:0007669"/>
    <property type="project" value="UniProtKB-KW"/>
</dbReference>
<dbReference type="InterPro" id="IPR013324">
    <property type="entry name" value="RNA_pol_sigma_r3/r4-like"/>
</dbReference>
<dbReference type="EMBL" id="QOHR01000029">
    <property type="protein sequence ID" value="REC54490.1"/>
    <property type="molecule type" value="Genomic_DNA"/>
</dbReference>
<comment type="similarity">
    <text evidence="1">Belongs to the sigma-70 factor family.</text>
</comment>
<comment type="caution">
    <text evidence="8">The sequence shown here is derived from an EMBL/GenBank/DDBJ whole genome shotgun (WGS) entry which is preliminary data.</text>
</comment>
<dbReference type="OrthoDB" id="9809557at2"/>
<evidence type="ECO:0000256" key="3">
    <source>
        <dbReference type="ARBA" id="ARBA00023082"/>
    </source>
</evidence>
<dbReference type="PANTHER" id="PTHR30376">
    <property type="entry name" value="SIGMA FACTOR RPOH HEAT SHOCK RELATED"/>
    <property type="match status" value="1"/>
</dbReference>
<evidence type="ECO:0000256" key="1">
    <source>
        <dbReference type="ARBA" id="ARBA00007788"/>
    </source>
</evidence>
<dbReference type="RefSeq" id="WP_115981719.1">
    <property type="nucleotide sequence ID" value="NZ_QOHR01000029.1"/>
</dbReference>
<keyword evidence="5" id="KW-0804">Transcription</keyword>
<dbReference type="GO" id="GO:0016987">
    <property type="term" value="F:sigma factor activity"/>
    <property type="evidence" value="ECO:0007669"/>
    <property type="project" value="UniProtKB-KW"/>
</dbReference>
<evidence type="ECO:0000256" key="5">
    <source>
        <dbReference type="ARBA" id="ARBA00023163"/>
    </source>
</evidence>
<dbReference type="SUPFAM" id="SSF88946">
    <property type="entry name" value="Sigma2 domain of RNA polymerase sigma factors"/>
    <property type="match status" value="1"/>
</dbReference>
<reference evidence="8 9" key="1">
    <citation type="journal article" date="2017" name="Int. J. Syst. Evol. Microbiol.">
        <title>Rhodosalinus sediminis gen. nov., sp. nov., isolated from marine saltern.</title>
        <authorList>
            <person name="Guo L.Y."/>
            <person name="Ling S.K."/>
            <person name="Li C.M."/>
            <person name="Chen G.J."/>
            <person name="Du Z.J."/>
        </authorList>
    </citation>
    <scope>NUCLEOTIDE SEQUENCE [LARGE SCALE GENOMIC DNA]</scope>
    <source>
        <strain evidence="8 9">WDN1C137</strain>
    </source>
</reference>
<dbReference type="CDD" id="cd06171">
    <property type="entry name" value="Sigma70_r4"/>
    <property type="match status" value="1"/>
</dbReference>
<accession>A0A3D9BLX9</accession>
<dbReference type="AlphaFoldDB" id="A0A3D9BLX9"/>
<dbReference type="InterPro" id="IPR050813">
    <property type="entry name" value="Sigma-70_Factor"/>
</dbReference>
<feature type="domain" description="RNA polymerase sigma-70 region 4" evidence="7">
    <location>
        <begin position="223"/>
        <end position="271"/>
    </location>
</feature>
<dbReference type="Proteomes" id="UP000257131">
    <property type="component" value="Unassembled WGS sequence"/>
</dbReference>
<keyword evidence="9" id="KW-1185">Reference proteome</keyword>
<gene>
    <name evidence="8" type="ORF">DRV84_13760</name>
</gene>
<dbReference type="PIRSF" id="PIRSF000770">
    <property type="entry name" value="RNA_pol_sigma-SigE/K"/>
    <property type="match status" value="1"/>
</dbReference>
<dbReference type="PRINTS" id="PR00046">
    <property type="entry name" value="SIGMA70FCT"/>
</dbReference>
<organism evidence="8 9">
    <name type="scientific">Rhodosalinus sediminis</name>
    <dbReference type="NCBI Taxonomy" id="1940533"/>
    <lineage>
        <taxon>Bacteria</taxon>
        <taxon>Pseudomonadati</taxon>
        <taxon>Pseudomonadota</taxon>
        <taxon>Alphaproteobacteria</taxon>
        <taxon>Rhodobacterales</taxon>
        <taxon>Paracoccaceae</taxon>
        <taxon>Rhodosalinus</taxon>
    </lineage>
</organism>
<protein>
    <submittedName>
        <fullName evidence="8">RNA polymerase subunit sigma</fullName>
    </submittedName>
</protein>
<keyword evidence="4" id="KW-0238">DNA-binding</keyword>
<dbReference type="NCBIfam" id="TIGR02937">
    <property type="entry name" value="sigma70-ECF"/>
    <property type="match status" value="1"/>
</dbReference>
<dbReference type="InterPro" id="IPR007630">
    <property type="entry name" value="RNA_pol_sigma70_r4"/>
</dbReference>